<dbReference type="AlphaFoldDB" id="A0A223EC68"/>
<reference evidence="3 4" key="1">
    <citation type="submission" date="2016-10" db="EMBL/GenBank/DDBJ databases">
        <title>The whole genome sequencing and assembly of Bacillus simplex DSM 1321 strain.</title>
        <authorList>
            <person name="Park M.-K."/>
            <person name="Lee Y.-J."/>
            <person name="Yi H."/>
            <person name="Bahn Y.-S."/>
            <person name="Kim J.F."/>
            <person name="Lee D.-W."/>
        </authorList>
    </citation>
    <scope>NUCLEOTIDE SEQUENCE [LARGE SCALE GENOMIC DNA]</scope>
    <source>
        <strain evidence="3 4">DSM 1321</strain>
    </source>
</reference>
<dbReference type="Proteomes" id="UP000214618">
    <property type="component" value="Chromosome"/>
</dbReference>
<protein>
    <submittedName>
        <fullName evidence="3">Uncharacterized protein</fullName>
    </submittedName>
</protein>
<feature type="domain" description="PvuRts1 I-like SET and RING associated" evidence="1">
    <location>
        <begin position="147"/>
        <end position="286"/>
    </location>
</feature>
<dbReference type="InterPro" id="IPR040674">
    <property type="entry name" value="PvuRts1I-like_SRA"/>
</dbReference>
<accession>A0A223EC68</accession>
<evidence type="ECO:0000313" key="3">
    <source>
        <dbReference type="EMBL" id="ASS92842.1"/>
    </source>
</evidence>
<dbReference type="Pfam" id="PF21598">
    <property type="entry name" value="PvuRts1I-like_N"/>
    <property type="match status" value="1"/>
</dbReference>
<evidence type="ECO:0000259" key="1">
    <source>
        <dbReference type="Pfam" id="PF18491"/>
    </source>
</evidence>
<evidence type="ECO:0000313" key="4">
    <source>
        <dbReference type="Proteomes" id="UP000214618"/>
    </source>
</evidence>
<feature type="domain" description="Restriction endonuclease PvuRts1 I-like N-terminal" evidence="2">
    <location>
        <begin position="6"/>
        <end position="124"/>
    </location>
</feature>
<dbReference type="InterPro" id="IPR048797">
    <property type="entry name" value="PvuRts1I-like_N"/>
</dbReference>
<dbReference type="EMBL" id="CP017704">
    <property type="protein sequence ID" value="ASS92842.1"/>
    <property type="molecule type" value="Genomic_DNA"/>
</dbReference>
<sequence length="291" mass="34678">MNAKREYLVRTFSRTKRKDYENYILNRIWNRLNRLDLKPVTQQYVKRADGKYALLDLYFPQIHLGVECDEGHHKSNALNDEIRTLEIGKMFQAVKENEIKIERIDATDSIEMIHTKIEEIVQLINKLASNSKILPWSEDVDYAALAVKKGTLSVYDEFTFRKISEAMRCLGKNYDSLQKSYWKFNERYMMWFPQLSIDIGQGNVSNTRGWINLFNKNWTEIEEKRMEKDYIPLNLPEGKPRDRITFMKVKDPIFKTNKYQFVGIFQWDHIEGNSVFYKRVAEEIDLTPYNK</sequence>
<name>A0A223EC68_9BACI</name>
<dbReference type="Pfam" id="PF18491">
    <property type="entry name" value="SRA"/>
    <property type="match status" value="1"/>
</dbReference>
<organism evidence="3 4">
    <name type="scientific">Peribacillus simplex NBRC 15720 = DSM 1321</name>
    <dbReference type="NCBI Taxonomy" id="1349754"/>
    <lineage>
        <taxon>Bacteria</taxon>
        <taxon>Bacillati</taxon>
        <taxon>Bacillota</taxon>
        <taxon>Bacilli</taxon>
        <taxon>Bacillales</taxon>
        <taxon>Bacillaceae</taxon>
        <taxon>Peribacillus</taxon>
    </lineage>
</organism>
<gene>
    <name evidence="3" type="ORF">BS1321_01930</name>
</gene>
<evidence type="ECO:0000259" key="2">
    <source>
        <dbReference type="Pfam" id="PF21598"/>
    </source>
</evidence>
<proteinExistence type="predicted"/>